<dbReference type="Pfam" id="PF00501">
    <property type="entry name" value="AMP-binding"/>
    <property type="match status" value="1"/>
</dbReference>
<dbReference type="InterPro" id="IPR000873">
    <property type="entry name" value="AMP-dep_synth/lig_dom"/>
</dbReference>
<dbReference type="InterPro" id="IPR025110">
    <property type="entry name" value="AMP-bd_C"/>
</dbReference>
<dbReference type="PANTHER" id="PTHR43767:SF1">
    <property type="entry name" value="NONRIBOSOMAL PEPTIDE SYNTHASE PES1 (EUROFUNG)-RELATED"/>
    <property type="match status" value="1"/>
</dbReference>
<dbReference type="Proteomes" id="UP000730482">
    <property type="component" value="Unassembled WGS sequence"/>
</dbReference>
<dbReference type="InterPro" id="IPR050237">
    <property type="entry name" value="ATP-dep_AMP-bd_enzyme"/>
</dbReference>
<reference evidence="4 5" key="1">
    <citation type="submission" date="2020-02" db="EMBL/GenBank/DDBJ databases">
        <title>Acidophilic actinobacteria isolated from forest soil.</title>
        <authorList>
            <person name="Golinska P."/>
        </authorList>
    </citation>
    <scope>NUCLEOTIDE SEQUENCE [LARGE SCALE GENOMIC DNA]</scope>
    <source>
        <strain evidence="4 5">NL8</strain>
    </source>
</reference>
<sequence length="500" mass="54502">MTWRHRDGRLVPLSFREFDDRADAVAAALWELGVRRGDVVAHQLPTWWEAAVLMIACLRAGAVVAPVPTVFGSLVTERTLAAVGAVACVVPDEWDGIPYARQLLEQAPRLPSLRHRIVIGDAAATDALSLDDAFHGRTTERPRDLEPLAPDDAYALMMTSGTTGEAQLVVHSANTLYGVPLPAPQDTVQLRAITTGLSFIAAFRRVVHTTAPSVGVTFLSDSQDPGCWLDLIELNKVNDLWTTPRMLRELTEEQRRRARDVKSLQTVSSFGGPLPQVVLTAVLEELCPVVRNVWGMTECGSVLTTGPDDPPAHAARSLGRTIPGREVRPQPAGRTPHGDVFRLHVRGPAVCLATVGRDSGQIRWSPNEDDGWLDSGDLATSDGMGGLRFVSRAAERIGDTWQIPVADVEDALLTHPGIEDAVLVPWRHPDGRETPCAALVSSSRPGLDEVRDHLERLGFHQSCLPTRIEHVTDFPRTELGKVRRKVLLDQLTGRATEPAG</sequence>
<evidence type="ECO:0000313" key="5">
    <source>
        <dbReference type="Proteomes" id="UP000730482"/>
    </source>
</evidence>
<dbReference type="Gene3D" id="3.30.300.30">
    <property type="match status" value="1"/>
</dbReference>
<dbReference type="Pfam" id="PF13193">
    <property type="entry name" value="AMP-binding_C"/>
    <property type="match status" value="1"/>
</dbReference>
<comment type="caution">
    <text evidence="4">The sequence shown here is derived from an EMBL/GenBank/DDBJ whole genome shotgun (WGS) entry which is preliminary data.</text>
</comment>
<evidence type="ECO:0000313" key="4">
    <source>
        <dbReference type="EMBL" id="MBS2546642.1"/>
    </source>
</evidence>
<evidence type="ECO:0000256" key="1">
    <source>
        <dbReference type="SAM" id="MobiDB-lite"/>
    </source>
</evidence>
<evidence type="ECO:0000259" key="3">
    <source>
        <dbReference type="Pfam" id="PF13193"/>
    </source>
</evidence>
<feature type="domain" description="AMP-binding enzyme C-terminal" evidence="3">
    <location>
        <begin position="408"/>
        <end position="481"/>
    </location>
</feature>
<dbReference type="Gene3D" id="3.40.50.12780">
    <property type="entry name" value="N-terminal domain of ligase-like"/>
    <property type="match status" value="1"/>
</dbReference>
<protein>
    <submittedName>
        <fullName evidence="4">AMP-binding protein</fullName>
    </submittedName>
</protein>
<feature type="region of interest" description="Disordered" evidence="1">
    <location>
        <begin position="305"/>
        <end position="339"/>
    </location>
</feature>
<gene>
    <name evidence="4" type="ORF">KGQ19_07155</name>
</gene>
<dbReference type="InterPro" id="IPR042099">
    <property type="entry name" value="ANL_N_sf"/>
</dbReference>
<keyword evidence="5" id="KW-1185">Reference proteome</keyword>
<dbReference type="InterPro" id="IPR045851">
    <property type="entry name" value="AMP-bd_C_sf"/>
</dbReference>
<feature type="domain" description="AMP-dependent synthetase/ligase" evidence="2">
    <location>
        <begin position="13"/>
        <end position="350"/>
    </location>
</feature>
<organism evidence="4 5">
    <name type="scientific">Catenulispora pinistramenti</name>
    <dbReference type="NCBI Taxonomy" id="2705254"/>
    <lineage>
        <taxon>Bacteria</taxon>
        <taxon>Bacillati</taxon>
        <taxon>Actinomycetota</taxon>
        <taxon>Actinomycetes</taxon>
        <taxon>Catenulisporales</taxon>
        <taxon>Catenulisporaceae</taxon>
        <taxon>Catenulispora</taxon>
    </lineage>
</organism>
<proteinExistence type="predicted"/>
<dbReference type="SUPFAM" id="SSF56801">
    <property type="entry name" value="Acetyl-CoA synthetase-like"/>
    <property type="match status" value="1"/>
</dbReference>
<dbReference type="PANTHER" id="PTHR43767">
    <property type="entry name" value="LONG-CHAIN-FATTY-ACID--COA LIGASE"/>
    <property type="match status" value="1"/>
</dbReference>
<dbReference type="EMBL" id="JAAFYZ010000016">
    <property type="protein sequence ID" value="MBS2546642.1"/>
    <property type="molecule type" value="Genomic_DNA"/>
</dbReference>
<accession>A0ABS5KKS7</accession>
<evidence type="ECO:0000259" key="2">
    <source>
        <dbReference type="Pfam" id="PF00501"/>
    </source>
</evidence>
<name>A0ABS5KKS7_9ACTN</name>